<dbReference type="RefSeq" id="WP_284360279.1">
    <property type="nucleotide sequence ID" value="NZ_BPFZ01000009.1"/>
</dbReference>
<dbReference type="InterPro" id="IPR050582">
    <property type="entry name" value="HAD-like_SerB"/>
</dbReference>
<comment type="caution">
    <text evidence="1">The sequence shown here is derived from an EMBL/GenBank/DDBJ whole genome shotgun (WGS) entry which is preliminary data.</text>
</comment>
<dbReference type="EMBL" id="BPFZ01000009">
    <property type="protein sequence ID" value="GIU67394.1"/>
    <property type="molecule type" value="Genomic_DNA"/>
</dbReference>
<name>A0ABQ4PWF9_9PROT</name>
<reference evidence="1" key="2">
    <citation type="journal article" date="2023" name="ISME Commun">
        <title>Characterization of a bloom-associated alphaproteobacterial lineage, 'Candidatus Phycosocius': insights into freshwater algal-bacterial interactions.</title>
        <authorList>
            <person name="Tanabe Y."/>
            <person name="Yamaguchi H."/>
            <person name="Yoshida M."/>
            <person name="Kai A."/>
            <person name="Okazaki Y."/>
        </authorList>
    </citation>
    <scope>NUCLEOTIDE SEQUENCE</scope>
    <source>
        <strain evidence="1">BOTRYCO-1</strain>
    </source>
</reference>
<dbReference type="Gene3D" id="1.20.1440.100">
    <property type="entry name" value="SG protein - dephosphorylation function"/>
    <property type="match status" value="1"/>
</dbReference>
<reference evidence="1" key="1">
    <citation type="submission" date="2021-05" db="EMBL/GenBank/DDBJ databases">
        <authorList>
            <person name="Tanabe Y."/>
        </authorList>
    </citation>
    <scope>NUCLEOTIDE SEQUENCE</scope>
    <source>
        <strain evidence="1">BOTRYCO-1</strain>
    </source>
</reference>
<dbReference type="Gene3D" id="3.40.50.1000">
    <property type="entry name" value="HAD superfamily/HAD-like"/>
    <property type="match status" value="1"/>
</dbReference>
<evidence type="ECO:0000313" key="2">
    <source>
        <dbReference type="Proteomes" id="UP001161064"/>
    </source>
</evidence>
<keyword evidence="2" id="KW-1185">Reference proteome</keyword>
<evidence type="ECO:0000313" key="1">
    <source>
        <dbReference type="EMBL" id="GIU67394.1"/>
    </source>
</evidence>
<dbReference type="InterPro" id="IPR023214">
    <property type="entry name" value="HAD_sf"/>
</dbReference>
<organism evidence="1 2">
    <name type="scientific">Candidatus Phycosocius spiralis</name>
    <dbReference type="NCBI Taxonomy" id="2815099"/>
    <lineage>
        <taxon>Bacteria</taxon>
        <taxon>Pseudomonadati</taxon>
        <taxon>Pseudomonadota</taxon>
        <taxon>Alphaproteobacteria</taxon>
        <taxon>Caulobacterales</taxon>
        <taxon>Caulobacterales incertae sedis</taxon>
        <taxon>Candidatus Phycosocius</taxon>
    </lineage>
</organism>
<dbReference type="NCBIfam" id="TIGR01488">
    <property type="entry name" value="HAD-SF-IB"/>
    <property type="match status" value="1"/>
</dbReference>
<protein>
    <submittedName>
        <fullName evidence="1">Protein CicA</fullName>
    </submittedName>
</protein>
<sequence>MMTYDHGPSLAPDTSPVVPGMATRAIPTPSTVAPIAAFDVDGTLTWADSFSLFLRFVAGRWGFLLKMARLVPDFVAYSFGMMPRAGLKEKIIHAFLGGMKAAHYHHLCADFARFIYPLIARPDALARLRAHQGIHDQVVLVSASLQDYLACWAADLGVPAVLATRVEVVAGLLTGRLDGPNCWGPQKLVAIQGAYGQTFLAAAYGDTRGDKEMLEGAQNQGYRIFQERPRNYQSQILSLYLGNQIERWRANQG</sequence>
<gene>
    <name evidence="1" type="primary">cicA</name>
    <name evidence="1" type="ORF">PsB1_1548</name>
</gene>
<dbReference type="SUPFAM" id="SSF56784">
    <property type="entry name" value="HAD-like"/>
    <property type="match status" value="1"/>
</dbReference>
<accession>A0ABQ4PWF9</accession>
<dbReference type="InterPro" id="IPR036412">
    <property type="entry name" value="HAD-like_sf"/>
</dbReference>
<dbReference type="Pfam" id="PF12710">
    <property type="entry name" value="HAD"/>
    <property type="match status" value="1"/>
</dbReference>
<dbReference type="PANTHER" id="PTHR43344:SF14">
    <property type="entry name" value="HAD-IB FAMILY HYDROLASE"/>
    <property type="match status" value="1"/>
</dbReference>
<dbReference type="Proteomes" id="UP001161064">
    <property type="component" value="Unassembled WGS sequence"/>
</dbReference>
<dbReference type="PANTHER" id="PTHR43344">
    <property type="entry name" value="PHOSPHOSERINE PHOSPHATASE"/>
    <property type="match status" value="1"/>
</dbReference>
<proteinExistence type="predicted"/>